<sequence>MPVPLLFILHYGVYTSILALAGDRHARQCRTHHYRWVHHATFSFFSLRMTSFLLSRPPGLFTLTSVLRLSFDFLYHCHAPFVSLACAYDELRCILYKPAALMPASFEVPFEVLHIGKDLALLVRRQERCTGPRIDASLVYIMSSTIGGALVPLERDWPCTTTLASPKDIVYRTARVRWGARVGAGLVKRPRTARARLAAHVGAGLRSTAPLECGWARTSAPASLKDLDLVPPERGYPRTSALASLKDLVPLECGWARTSALALLKAFCARVRLVAHVGADFVWGLSQRQGPRPLHWRGPRAARVQLAVHVGAGPLKTFRIGGDVLAARTGTGHVHNPPPIGGDRHTARLQSAAFLTGAGLVSVPTTWQGSRTAPMQSVARIGAGLVQRRIGCAHRRRPRFKSPASGVVPPCSRFDSSGAYMRRTSAPFPS</sequence>
<evidence type="ECO:0000313" key="1">
    <source>
        <dbReference type="EMBL" id="KAJ7212083.1"/>
    </source>
</evidence>
<name>A0AAD6VJQ9_9AGAR</name>
<comment type="caution">
    <text evidence="1">The sequence shown here is derived from an EMBL/GenBank/DDBJ whole genome shotgun (WGS) entry which is preliminary data.</text>
</comment>
<keyword evidence="2" id="KW-1185">Reference proteome</keyword>
<reference evidence="1" key="1">
    <citation type="submission" date="2023-03" db="EMBL/GenBank/DDBJ databases">
        <title>Massive genome expansion in bonnet fungi (Mycena s.s.) driven by repeated elements and novel gene families across ecological guilds.</title>
        <authorList>
            <consortium name="Lawrence Berkeley National Laboratory"/>
            <person name="Harder C.B."/>
            <person name="Miyauchi S."/>
            <person name="Viragh M."/>
            <person name="Kuo A."/>
            <person name="Thoen E."/>
            <person name="Andreopoulos B."/>
            <person name="Lu D."/>
            <person name="Skrede I."/>
            <person name="Drula E."/>
            <person name="Henrissat B."/>
            <person name="Morin E."/>
            <person name="Kohler A."/>
            <person name="Barry K."/>
            <person name="LaButti K."/>
            <person name="Morin E."/>
            <person name="Salamov A."/>
            <person name="Lipzen A."/>
            <person name="Mereny Z."/>
            <person name="Hegedus B."/>
            <person name="Baldrian P."/>
            <person name="Stursova M."/>
            <person name="Weitz H."/>
            <person name="Taylor A."/>
            <person name="Grigoriev I.V."/>
            <person name="Nagy L.G."/>
            <person name="Martin F."/>
            <person name="Kauserud H."/>
        </authorList>
    </citation>
    <scope>NUCLEOTIDE SEQUENCE</scope>
    <source>
        <strain evidence="1">9144</strain>
    </source>
</reference>
<dbReference type="Proteomes" id="UP001219525">
    <property type="component" value="Unassembled WGS sequence"/>
</dbReference>
<organism evidence="1 2">
    <name type="scientific">Mycena pura</name>
    <dbReference type="NCBI Taxonomy" id="153505"/>
    <lineage>
        <taxon>Eukaryota</taxon>
        <taxon>Fungi</taxon>
        <taxon>Dikarya</taxon>
        <taxon>Basidiomycota</taxon>
        <taxon>Agaricomycotina</taxon>
        <taxon>Agaricomycetes</taxon>
        <taxon>Agaricomycetidae</taxon>
        <taxon>Agaricales</taxon>
        <taxon>Marasmiineae</taxon>
        <taxon>Mycenaceae</taxon>
        <taxon>Mycena</taxon>
    </lineage>
</organism>
<proteinExistence type="predicted"/>
<gene>
    <name evidence="1" type="ORF">GGX14DRAFT_564573</name>
</gene>
<accession>A0AAD6VJQ9</accession>
<evidence type="ECO:0000313" key="2">
    <source>
        <dbReference type="Proteomes" id="UP001219525"/>
    </source>
</evidence>
<dbReference type="AlphaFoldDB" id="A0AAD6VJQ9"/>
<dbReference type="EMBL" id="JARJCW010000024">
    <property type="protein sequence ID" value="KAJ7212083.1"/>
    <property type="molecule type" value="Genomic_DNA"/>
</dbReference>
<protein>
    <submittedName>
        <fullName evidence="1">Uncharacterized protein</fullName>
    </submittedName>
</protein>